<organism evidence="2 3">
    <name type="scientific">Geodermatophilus amargosae</name>
    <dbReference type="NCBI Taxonomy" id="1296565"/>
    <lineage>
        <taxon>Bacteria</taxon>
        <taxon>Bacillati</taxon>
        <taxon>Actinomycetota</taxon>
        <taxon>Actinomycetes</taxon>
        <taxon>Geodermatophilales</taxon>
        <taxon>Geodermatophilaceae</taxon>
        <taxon>Geodermatophilus</taxon>
    </lineage>
</organism>
<protein>
    <submittedName>
        <fullName evidence="2">Uncharacterized protein</fullName>
    </submittedName>
</protein>
<dbReference type="RefSeq" id="WP_093578788.1">
    <property type="nucleotide sequence ID" value="NZ_FPBA01000004.1"/>
</dbReference>
<feature type="transmembrane region" description="Helical" evidence="1">
    <location>
        <begin position="161"/>
        <end position="179"/>
    </location>
</feature>
<sequence>MKQLKEALCGSEKSSHLGPDITSVNGLMKLNELDNERLDGLKRTQAGAVRLQTAVDHRAVLADQLKALRAEFIELKAATPLDVRNAGRLCHVSTRIADLNRKLDDAATQEGGALNDAGTCGAELAKTMAARNVYLFHRSIVVDSYGVTLVRAAFLRARRRLVWAAFLTLLGAALYAYILPADPTDEDEPVPAALQPAPAVILRLDPDGAAYRGLPARCGQGGDLTAYVISGADFKEHGPATVVLASGTCAGLQLRVGDDEGTLQLQQ</sequence>
<evidence type="ECO:0000313" key="3">
    <source>
        <dbReference type="Proteomes" id="UP000199546"/>
    </source>
</evidence>
<keyword evidence="1" id="KW-0472">Membrane</keyword>
<dbReference type="OrthoDB" id="9849836at2"/>
<evidence type="ECO:0000256" key="1">
    <source>
        <dbReference type="SAM" id="Phobius"/>
    </source>
</evidence>
<accession>A0A1I6YY72</accession>
<keyword evidence="1" id="KW-1133">Transmembrane helix</keyword>
<gene>
    <name evidence="2" type="ORF">SAMN05660657_01478</name>
</gene>
<dbReference type="Proteomes" id="UP000199546">
    <property type="component" value="Unassembled WGS sequence"/>
</dbReference>
<name>A0A1I6YY72_9ACTN</name>
<proteinExistence type="predicted"/>
<dbReference type="AlphaFoldDB" id="A0A1I6YY72"/>
<evidence type="ECO:0000313" key="2">
    <source>
        <dbReference type="EMBL" id="SFT55406.1"/>
    </source>
</evidence>
<keyword evidence="1" id="KW-0812">Transmembrane</keyword>
<keyword evidence="3" id="KW-1185">Reference proteome</keyword>
<dbReference type="EMBL" id="FPBA01000004">
    <property type="protein sequence ID" value="SFT55406.1"/>
    <property type="molecule type" value="Genomic_DNA"/>
</dbReference>
<reference evidence="3" key="1">
    <citation type="submission" date="2016-10" db="EMBL/GenBank/DDBJ databases">
        <authorList>
            <person name="Varghese N."/>
            <person name="Submissions S."/>
        </authorList>
    </citation>
    <scope>NUCLEOTIDE SEQUENCE [LARGE SCALE GENOMIC DNA]</scope>
    <source>
        <strain evidence="3">DSM 46136</strain>
    </source>
</reference>